<dbReference type="EMBL" id="LR746265">
    <property type="protein sequence ID" value="CAA7391124.1"/>
    <property type="molecule type" value="Genomic_DNA"/>
</dbReference>
<dbReference type="FunFam" id="1.25.40.10:FF:000184">
    <property type="entry name" value="Pentatricopeptide repeat-containing protein, chloroplastic"/>
    <property type="match status" value="1"/>
</dbReference>
<evidence type="ECO:0000256" key="2">
    <source>
        <dbReference type="PROSITE-ProRule" id="PRU00708"/>
    </source>
</evidence>
<dbReference type="Pfam" id="PF20430">
    <property type="entry name" value="Eplus_motif"/>
    <property type="match status" value="1"/>
</dbReference>
<feature type="domain" description="DYW" evidence="3">
    <location>
        <begin position="528"/>
        <end position="620"/>
    </location>
</feature>
<dbReference type="AlphaFoldDB" id="A0A7I8K3R2"/>
<dbReference type="InterPro" id="IPR002885">
    <property type="entry name" value="PPR_rpt"/>
</dbReference>
<reference evidence="5" key="1">
    <citation type="submission" date="2020-02" db="EMBL/GenBank/DDBJ databases">
        <authorList>
            <person name="Scholz U."/>
            <person name="Mascher M."/>
            <person name="Fiebig A."/>
        </authorList>
    </citation>
    <scope>NUCLEOTIDE SEQUENCE</scope>
</reference>
<dbReference type="InterPro" id="IPR046960">
    <property type="entry name" value="PPR_At4g14850-like_plant"/>
</dbReference>
<dbReference type="Pfam" id="PF01535">
    <property type="entry name" value="PPR"/>
    <property type="match status" value="3"/>
</dbReference>
<keyword evidence="6" id="KW-1185">Reference proteome</keyword>
<feature type="repeat" description="PPR" evidence="2">
    <location>
        <begin position="212"/>
        <end position="246"/>
    </location>
</feature>
<dbReference type="NCBIfam" id="TIGR00756">
    <property type="entry name" value="PPR"/>
    <property type="match status" value="6"/>
</dbReference>
<evidence type="ECO:0000256" key="1">
    <source>
        <dbReference type="ARBA" id="ARBA00022737"/>
    </source>
</evidence>
<dbReference type="Gene3D" id="1.25.40.10">
    <property type="entry name" value="Tetratricopeptide repeat domain"/>
    <property type="match status" value="3"/>
</dbReference>
<organism evidence="5 6">
    <name type="scientific">Spirodela intermedia</name>
    <name type="common">Intermediate duckweed</name>
    <dbReference type="NCBI Taxonomy" id="51605"/>
    <lineage>
        <taxon>Eukaryota</taxon>
        <taxon>Viridiplantae</taxon>
        <taxon>Streptophyta</taxon>
        <taxon>Embryophyta</taxon>
        <taxon>Tracheophyta</taxon>
        <taxon>Spermatophyta</taxon>
        <taxon>Magnoliopsida</taxon>
        <taxon>Liliopsida</taxon>
        <taxon>Araceae</taxon>
        <taxon>Lemnoideae</taxon>
        <taxon>Spirodela</taxon>
    </lineage>
</organism>
<feature type="repeat" description="PPR" evidence="2">
    <location>
        <begin position="282"/>
        <end position="312"/>
    </location>
</feature>
<sequence length="620" mass="68530">MNLRREPPSLPQAVAYRLLRLSSVARHLRQIHAQLYVQGLHQDQFLITQLISLCRRLSDVGHALSAFARTHRPTVHPLNALLEALAGTEGALKLRAVAIYRAQLRDFPCRDATRRPDCFTFSPLLRSCGGSPDLVPQVHAHIAKFGAHADVYVGTTLLDSYAKCGDVEMARRLFDQMPVRNVVSWNSMISGSAKNGDVAGARKLFEDIPNRNDASWTCMITGYAQNGYFDETLAMFGAMTSAGVQLNDMAAVSILSACANLGALGLGRKIHQHLDRGGSGLDLFTGTALIDMYSKCGVVNEAAEVFRRMPKKNVVAFSSMIMGLAMNGRCAEALRIFDKMREDGIRPNDITLVGVLCACCHGGLVDEGRRHFESMQRAYSVVPRLQHYTCMIDLLGRAGRVEDAFRFIEEMPLDPDVVVWGALLGACRIHGELELGKYAASRILELDPQHSGSLVFLSSACARTRDWNGVRRITQRLGTSRTKKIAGKSWIEINGTVHQFFAGDQSHPRSDEIYAKLAELARLLEQHGHSLDVGSVVCDVEEEDKKQALYVHSEKIALAFGLISTPDGAAIRIVKNLRVCLDCHSSMKLISKIAGREIVLRDGNRFHHFSEGACTCRDYW</sequence>
<evidence type="ECO:0000313" key="4">
    <source>
        <dbReference type="EMBL" id="CAA2616081.1"/>
    </source>
</evidence>
<protein>
    <recommendedName>
        <fullName evidence="3">DYW domain-containing protein</fullName>
    </recommendedName>
</protein>
<name>A0A7I8K3R2_SPIIN</name>
<dbReference type="PANTHER" id="PTHR47926">
    <property type="entry name" value="PENTATRICOPEPTIDE REPEAT-CONTAINING PROTEIN"/>
    <property type="match status" value="1"/>
</dbReference>
<dbReference type="InterPro" id="IPR011990">
    <property type="entry name" value="TPR-like_helical_dom_sf"/>
</dbReference>
<evidence type="ECO:0000259" key="3">
    <source>
        <dbReference type="Pfam" id="PF14432"/>
    </source>
</evidence>
<evidence type="ECO:0000313" key="6">
    <source>
        <dbReference type="Proteomes" id="UP000663760"/>
    </source>
</evidence>
<dbReference type="Pfam" id="PF20431">
    <property type="entry name" value="E_motif"/>
    <property type="match status" value="1"/>
</dbReference>
<evidence type="ECO:0000313" key="5">
    <source>
        <dbReference type="EMBL" id="CAA7391124.1"/>
    </source>
</evidence>
<dbReference type="Proteomes" id="UP000663760">
    <property type="component" value="Chromosome 2"/>
</dbReference>
<gene>
    <name evidence="4" type="ORF">SI7747_02002314</name>
    <name evidence="5" type="ORF">SI8410_02002496</name>
</gene>
<dbReference type="PANTHER" id="PTHR47926:SF537">
    <property type="entry name" value="PENTACOTRIPEPTIDE-REPEAT REGION OF PRORP DOMAIN-CONTAINING PROTEIN"/>
    <property type="match status" value="1"/>
</dbReference>
<dbReference type="PROSITE" id="PS51375">
    <property type="entry name" value="PPR"/>
    <property type="match status" value="4"/>
</dbReference>
<accession>A0A7I8K3R2</accession>
<proteinExistence type="predicted"/>
<dbReference type="Pfam" id="PF12854">
    <property type="entry name" value="PPR_1"/>
    <property type="match status" value="1"/>
</dbReference>
<dbReference type="InterPro" id="IPR046849">
    <property type="entry name" value="E2_motif"/>
</dbReference>
<keyword evidence="1" id="KW-0677">Repeat</keyword>
<dbReference type="Pfam" id="PF13041">
    <property type="entry name" value="PPR_2"/>
    <property type="match status" value="1"/>
</dbReference>
<dbReference type="OrthoDB" id="185373at2759"/>
<dbReference type="Pfam" id="PF14432">
    <property type="entry name" value="DYW_deaminase"/>
    <property type="match status" value="1"/>
</dbReference>
<dbReference type="FunFam" id="1.25.40.10:FF:000348">
    <property type="entry name" value="Pentatricopeptide repeat-containing protein chloroplastic"/>
    <property type="match status" value="1"/>
</dbReference>
<dbReference type="InterPro" id="IPR046848">
    <property type="entry name" value="E_motif"/>
</dbReference>
<dbReference type="GO" id="GO:0003723">
    <property type="term" value="F:RNA binding"/>
    <property type="evidence" value="ECO:0007669"/>
    <property type="project" value="InterPro"/>
</dbReference>
<dbReference type="InterPro" id="IPR032867">
    <property type="entry name" value="DYW_dom"/>
</dbReference>
<dbReference type="GO" id="GO:0009451">
    <property type="term" value="P:RNA modification"/>
    <property type="evidence" value="ECO:0007669"/>
    <property type="project" value="InterPro"/>
</dbReference>
<dbReference type="EMBL" id="LR743589">
    <property type="protein sequence ID" value="CAA2616081.1"/>
    <property type="molecule type" value="Genomic_DNA"/>
</dbReference>
<feature type="repeat" description="PPR" evidence="2">
    <location>
        <begin position="150"/>
        <end position="184"/>
    </location>
</feature>
<dbReference type="GO" id="GO:0008270">
    <property type="term" value="F:zinc ion binding"/>
    <property type="evidence" value="ECO:0007669"/>
    <property type="project" value="InterPro"/>
</dbReference>
<feature type="repeat" description="PPR" evidence="2">
    <location>
        <begin position="313"/>
        <end position="347"/>
    </location>
</feature>